<comment type="caution">
    <text evidence="2">The sequence shown here is derived from an EMBL/GenBank/DDBJ whole genome shotgun (WGS) entry which is preliminary data.</text>
</comment>
<feature type="chain" id="PRO_5043539497" evidence="1">
    <location>
        <begin position="28"/>
        <end position="242"/>
    </location>
</feature>
<dbReference type="Proteomes" id="UP001497623">
    <property type="component" value="Unassembled WGS sequence"/>
</dbReference>
<gene>
    <name evidence="2" type="ORF">MNOR_LOCUS29603</name>
</gene>
<protein>
    <submittedName>
        <fullName evidence="2">Uncharacterized protein</fullName>
    </submittedName>
</protein>
<dbReference type="AlphaFoldDB" id="A0AAV2RX30"/>
<evidence type="ECO:0000256" key="1">
    <source>
        <dbReference type="SAM" id="SignalP"/>
    </source>
</evidence>
<accession>A0AAV2RX30</accession>
<keyword evidence="1" id="KW-0732">Signal</keyword>
<evidence type="ECO:0000313" key="2">
    <source>
        <dbReference type="EMBL" id="CAL4145049.1"/>
    </source>
</evidence>
<sequence length="242" mass="26990">MVTCWRAPLVAPLVLLQLLCLTALNTATPMGVTGNLATNEIMELPPPQEVELPLCRAGSACGYVQVNAYGVNVKPFCRCPRRTPRCNLHWDPQDGRSVTTESEQYKFCDSAPKLHQCGRDERAYTMAMVFDNNFMQIAEMHHLKCDCKSPRSHQQAEIIEDQVDDEMIMAIVSTCSQLPVCEEAMSCKEISFAQEATLVMNKCRCPRGLVCPTQGSHTSSKPHTNTYPMGQAFSIYCQTIFS</sequence>
<reference evidence="2 3" key="1">
    <citation type="submission" date="2024-05" db="EMBL/GenBank/DDBJ databases">
        <authorList>
            <person name="Wallberg A."/>
        </authorList>
    </citation>
    <scope>NUCLEOTIDE SEQUENCE [LARGE SCALE GENOMIC DNA]</scope>
</reference>
<keyword evidence="3" id="KW-1185">Reference proteome</keyword>
<organism evidence="2 3">
    <name type="scientific">Meganyctiphanes norvegica</name>
    <name type="common">Northern krill</name>
    <name type="synonym">Thysanopoda norvegica</name>
    <dbReference type="NCBI Taxonomy" id="48144"/>
    <lineage>
        <taxon>Eukaryota</taxon>
        <taxon>Metazoa</taxon>
        <taxon>Ecdysozoa</taxon>
        <taxon>Arthropoda</taxon>
        <taxon>Crustacea</taxon>
        <taxon>Multicrustacea</taxon>
        <taxon>Malacostraca</taxon>
        <taxon>Eumalacostraca</taxon>
        <taxon>Eucarida</taxon>
        <taxon>Euphausiacea</taxon>
        <taxon>Euphausiidae</taxon>
        <taxon>Meganyctiphanes</taxon>
    </lineage>
</organism>
<evidence type="ECO:0000313" key="3">
    <source>
        <dbReference type="Proteomes" id="UP001497623"/>
    </source>
</evidence>
<name>A0AAV2RX30_MEGNR</name>
<feature type="signal peptide" evidence="1">
    <location>
        <begin position="1"/>
        <end position="27"/>
    </location>
</feature>
<proteinExistence type="predicted"/>
<dbReference type="Gene3D" id="2.20.20.160">
    <property type="match status" value="1"/>
</dbReference>
<dbReference type="EMBL" id="CAXKWB010034603">
    <property type="protein sequence ID" value="CAL4145049.1"/>
    <property type="molecule type" value="Genomic_DNA"/>
</dbReference>